<dbReference type="GO" id="GO:0005524">
    <property type="term" value="F:ATP binding"/>
    <property type="evidence" value="ECO:0007669"/>
    <property type="project" value="UniProtKB-KW"/>
</dbReference>
<feature type="active site" evidence="1">
    <location>
        <position position="206"/>
    </location>
</feature>
<evidence type="ECO:0000313" key="5">
    <source>
        <dbReference type="Proteomes" id="UP000823632"/>
    </source>
</evidence>
<dbReference type="Gene3D" id="1.10.10.10">
    <property type="entry name" value="Winged helix-like DNA-binding domain superfamily/Winged helix DNA-binding domain"/>
    <property type="match status" value="1"/>
</dbReference>
<comment type="caution">
    <text evidence="4">The sequence shown here is derived from an EMBL/GenBank/DDBJ whole genome shotgun (WGS) entry which is preliminary data.</text>
</comment>
<dbReference type="PANTHER" id="PTHR13504">
    <property type="entry name" value="FIDO DOMAIN-CONTAINING PROTEIN DDB_G0283145"/>
    <property type="match status" value="1"/>
</dbReference>
<reference evidence="4" key="2">
    <citation type="journal article" date="2021" name="PeerJ">
        <title>Extensive microbial diversity within the chicken gut microbiome revealed by metagenomics and culture.</title>
        <authorList>
            <person name="Gilroy R."/>
            <person name="Ravi A."/>
            <person name="Getino M."/>
            <person name="Pursley I."/>
            <person name="Horton D.L."/>
            <person name="Alikhan N.F."/>
            <person name="Baker D."/>
            <person name="Gharbi K."/>
            <person name="Hall N."/>
            <person name="Watson M."/>
            <person name="Adriaenssens E.M."/>
            <person name="Foster-Nyarko E."/>
            <person name="Jarju S."/>
            <person name="Secka A."/>
            <person name="Antonio M."/>
            <person name="Oren A."/>
            <person name="Chaudhuri R.R."/>
            <person name="La Ragione R."/>
            <person name="Hildebrand F."/>
            <person name="Pallen M.J."/>
        </authorList>
    </citation>
    <scope>NUCLEOTIDE SEQUENCE</scope>
    <source>
        <strain evidence="4">10192</strain>
    </source>
</reference>
<evidence type="ECO:0000256" key="2">
    <source>
        <dbReference type="PIRSR" id="PIRSR640198-2"/>
    </source>
</evidence>
<dbReference type="Proteomes" id="UP000823632">
    <property type="component" value="Unassembled WGS sequence"/>
</dbReference>
<sequence length="365" mass="41898">MRYIYQNTDWHSFRWCGDKIQNLLLEIKKSQGYLLGKMDSLGFDVKNNALLQILTENIIKSSEIEGQILDKHLVRSSVARRLGIDIGGETPVSRDIEGVVEMMLDATQNYSSQMTKERLIGWHAALFPTGYSGMYKINVGGYRTDELGPMQVISGYTGNEKVHYEAPKAGLLEGEMNELINYINTEKETDFLIQAGIVHLWFVILHPFDDGNGRIARALTDMILARSDDSKFRFYSMSSQIQKNRKSYYEVLEKTQKGSMDITNWLVWFLENLLAAIQSSGEITDKVLQKAEFWQKNSNLVFNERQIKVLNRFMDNFEGNLTTTKWAKMCNCSQDTANLDINDLIDKKILKKTGKGRATHYLLRK</sequence>
<gene>
    <name evidence="4" type="ORF">IAC76_03815</name>
</gene>
<dbReference type="EMBL" id="JADIND010000081">
    <property type="protein sequence ID" value="MBO8430490.1"/>
    <property type="molecule type" value="Genomic_DNA"/>
</dbReference>
<name>A0A9D9GXA1_9BACT</name>
<accession>A0A9D9GXA1</accession>
<evidence type="ECO:0000259" key="3">
    <source>
        <dbReference type="PROSITE" id="PS51459"/>
    </source>
</evidence>
<feature type="binding site" evidence="2">
    <location>
        <begin position="248"/>
        <end position="249"/>
    </location>
    <ligand>
        <name>ATP</name>
        <dbReference type="ChEBI" id="CHEBI:30616"/>
    </ligand>
</feature>
<dbReference type="InterPro" id="IPR025230">
    <property type="entry name" value="DUF4172"/>
</dbReference>
<proteinExistence type="predicted"/>
<dbReference type="PROSITE" id="PS51459">
    <property type="entry name" value="FIDO"/>
    <property type="match status" value="1"/>
</dbReference>
<evidence type="ECO:0000313" key="4">
    <source>
        <dbReference type="EMBL" id="MBO8430490.1"/>
    </source>
</evidence>
<dbReference type="InterPro" id="IPR003812">
    <property type="entry name" value="Fido"/>
</dbReference>
<dbReference type="Pfam" id="PF13776">
    <property type="entry name" value="DUF4172"/>
    <property type="match status" value="1"/>
</dbReference>
<dbReference type="PANTHER" id="PTHR13504:SF33">
    <property type="entry name" value="FIC FAMILY PROTEIN"/>
    <property type="match status" value="1"/>
</dbReference>
<keyword evidence="2" id="KW-0067">ATP-binding</keyword>
<dbReference type="InterPro" id="IPR036388">
    <property type="entry name" value="WH-like_DNA-bd_sf"/>
</dbReference>
<dbReference type="AlphaFoldDB" id="A0A9D9GXA1"/>
<dbReference type="InterPro" id="IPR036597">
    <property type="entry name" value="Fido-like_dom_sf"/>
</dbReference>
<keyword evidence="2" id="KW-0547">Nucleotide-binding</keyword>
<protein>
    <submittedName>
        <fullName evidence="4">Fic family protein</fullName>
    </submittedName>
</protein>
<feature type="domain" description="Fido" evidence="3">
    <location>
        <begin position="114"/>
        <end position="271"/>
    </location>
</feature>
<dbReference type="Gene3D" id="1.10.3290.10">
    <property type="entry name" value="Fido-like domain"/>
    <property type="match status" value="1"/>
</dbReference>
<organism evidence="4 5">
    <name type="scientific">Candidatus Scatousia excrementipullorum</name>
    <dbReference type="NCBI Taxonomy" id="2840936"/>
    <lineage>
        <taxon>Bacteria</taxon>
        <taxon>Candidatus Scatousia</taxon>
    </lineage>
</organism>
<evidence type="ECO:0000256" key="1">
    <source>
        <dbReference type="PIRSR" id="PIRSR640198-1"/>
    </source>
</evidence>
<feature type="binding site" evidence="2">
    <location>
        <begin position="210"/>
        <end position="217"/>
    </location>
    <ligand>
        <name>ATP</name>
        <dbReference type="ChEBI" id="CHEBI:30616"/>
    </ligand>
</feature>
<dbReference type="SUPFAM" id="SSF140931">
    <property type="entry name" value="Fic-like"/>
    <property type="match status" value="1"/>
</dbReference>
<dbReference type="Pfam" id="PF02661">
    <property type="entry name" value="Fic"/>
    <property type="match status" value="1"/>
</dbReference>
<reference evidence="4" key="1">
    <citation type="submission" date="2020-10" db="EMBL/GenBank/DDBJ databases">
        <authorList>
            <person name="Gilroy R."/>
        </authorList>
    </citation>
    <scope>NUCLEOTIDE SEQUENCE</scope>
    <source>
        <strain evidence="4">10192</strain>
    </source>
</reference>
<dbReference type="InterPro" id="IPR040198">
    <property type="entry name" value="Fido_containing"/>
</dbReference>